<dbReference type="Pfam" id="PF13358">
    <property type="entry name" value="DDE_3"/>
    <property type="match status" value="1"/>
</dbReference>
<feature type="non-terminal residue" evidence="2">
    <location>
        <position position="68"/>
    </location>
</feature>
<dbReference type="InParanoid" id="A0A2H3CU48"/>
<feature type="non-terminal residue" evidence="2">
    <location>
        <position position="1"/>
    </location>
</feature>
<accession>A0A2H3CU48</accession>
<sequence>QFSICGALTLDDGIIAAKVVEGSFDRTKFISYLHESVLPLTSPYPGPQSILVLDNACIHHSQEIKNLV</sequence>
<organism evidence="2 3">
    <name type="scientific">Armillaria gallica</name>
    <name type="common">Bulbous honey fungus</name>
    <name type="synonym">Armillaria bulbosa</name>
    <dbReference type="NCBI Taxonomy" id="47427"/>
    <lineage>
        <taxon>Eukaryota</taxon>
        <taxon>Fungi</taxon>
        <taxon>Dikarya</taxon>
        <taxon>Basidiomycota</taxon>
        <taxon>Agaricomycotina</taxon>
        <taxon>Agaricomycetes</taxon>
        <taxon>Agaricomycetidae</taxon>
        <taxon>Agaricales</taxon>
        <taxon>Marasmiineae</taxon>
        <taxon>Physalacriaceae</taxon>
        <taxon>Armillaria</taxon>
    </lineage>
</organism>
<keyword evidence="3" id="KW-1185">Reference proteome</keyword>
<dbReference type="InterPro" id="IPR038717">
    <property type="entry name" value="Tc1-like_DDE_dom"/>
</dbReference>
<evidence type="ECO:0000259" key="1">
    <source>
        <dbReference type="Pfam" id="PF13358"/>
    </source>
</evidence>
<dbReference type="OMA" id="ERCTEGG"/>
<dbReference type="InterPro" id="IPR036397">
    <property type="entry name" value="RNaseH_sf"/>
</dbReference>
<protein>
    <recommendedName>
        <fullName evidence="1">Tc1-like transposase DDE domain-containing protein</fullName>
    </recommendedName>
</protein>
<dbReference type="EMBL" id="KZ293694">
    <property type="protein sequence ID" value="PBK84974.1"/>
    <property type="molecule type" value="Genomic_DNA"/>
</dbReference>
<evidence type="ECO:0000313" key="2">
    <source>
        <dbReference type="EMBL" id="PBK84974.1"/>
    </source>
</evidence>
<reference evidence="3" key="1">
    <citation type="journal article" date="2017" name="Nat. Ecol. Evol.">
        <title>Genome expansion and lineage-specific genetic innovations in the forest pathogenic fungi Armillaria.</title>
        <authorList>
            <person name="Sipos G."/>
            <person name="Prasanna A.N."/>
            <person name="Walter M.C."/>
            <person name="O'Connor E."/>
            <person name="Balint B."/>
            <person name="Krizsan K."/>
            <person name="Kiss B."/>
            <person name="Hess J."/>
            <person name="Varga T."/>
            <person name="Slot J."/>
            <person name="Riley R."/>
            <person name="Boka B."/>
            <person name="Rigling D."/>
            <person name="Barry K."/>
            <person name="Lee J."/>
            <person name="Mihaltcheva S."/>
            <person name="LaButti K."/>
            <person name="Lipzen A."/>
            <person name="Waldron R."/>
            <person name="Moloney N.M."/>
            <person name="Sperisen C."/>
            <person name="Kredics L."/>
            <person name="Vagvoelgyi C."/>
            <person name="Patrignani A."/>
            <person name="Fitzpatrick D."/>
            <person name="Nagy I."/>
            <person name="Doyle S."/>
            <person name="Anderson J.B."/>
            <person name="Grigoriev I.V."/>
            <person name="Gueldener U."/>
            <person name="Muensterkoetter M."/>
            <person name="Nagy L.G."/>
        </authorList>
    </citation>
    <scope>NUCLEOTIDE SEQUENCE [LARGE SCALE GENOMIC DNA]</scope>
    <source>
        <strain evidence="3">Ar21-2</strain>
    </source>
</reference>
<name>A0A2H3CU48_ARMGA</name>
<dbReference type="GO" id="GO:0003676">
    <property type="term" value="F:nucleic acid binding"/>
    <property type="evidence" value="ECO:0007669"/>
    <property type="project" value="InterPro"/>
</dbReference>
<gene>
    <name evidence="2" type="ORF">ARMGADRAFT_873083</name>
</gene>
<proteinExistence type="predicted"/>
<feature type="domain" description="Tc1-like transposase DDE" evidence="1">
    <location>
        <begin position="2"/>
        <end position="68"/>
    </location>
</feature>
<dbReference type="Gene3D" id="3.30.420.10">
    <property type="entry name" value="Ribonuclease H-like superfamily/Ribonuclease H"/>
    <property type="match status" value="1"/>
</dbReference>
<dbReference type="AlphaFoldDB" id="A0A2H3CU48"/>
<dbReference type="OrthoDB" id="2142724at2759"/>
<evidence type="ECO:0000313" key="3">
    <source>
        <dbReference type="Proteomes" id="UP000217790"/>
    </source>
</evidence>
<dbReference type="Proteomes" id="UP000217790">
    <property type="component" value="Unassembled WGS sequence"/>
</dbReference>